<sequence>MNLAMRCWILQSGKMTRSSTTYTATLLLVDLSLIFPWCKFSAQKMPQLFSCMWP</sequence>
<accession>A0A2P2JBM7</accession>
<reference evidence="1" key="1">
    <citation type="submission" date="2018-02" db="EMBL/GenBank/DDBJ databases">
        <title>Rhizophora mucronata_Transcriptome.</title>
        <authorList>
            <person name="Meera S.P."/>
            <person name="Sreeshan A."/>
            <person name="Augustine A."/>
        </authorList>
    </citation>
    <scope>NUCLEOTIDE SEQUENCE</scope>
    <source>
        <tissue evidence="1">Leaf</tissue>
    </source>
</reference>
<dbReference type="AlphaFoldDB" id="A0A2P2JBM7"/>
<proteinExistence type="predicted"/>
<protein>
    <submittedName>
        <fullName evidence="1">Uncharacterized protein</fullName>
    </submittedName>
</protein>
<dbReference type="EMBL" id="GGEC01010401">
    <property type="protein sequence ID" value="MBW90884.1"/>
    <property type="molecule type" value="Transcribed_RNA"/>
</dbReference>
<evidence type="ECO:0000313" key="1">
    <source>
        <dbReference type="EMBL" id="MBW90884.1"/>
    </source>
</evidence>
<name>A0A2P2JBM7_RHIMU</name>
<organism evidence="1">
    <name type="scientific">Rhizophora mucronata</name>
    <name type="common">Asiatic mangrove</name>
    <dbReference type="NCBI Taxonomy" id="61149"/>
    <lineage>
        <taxon>Eukaryota</taxon>
        <taxon>Viridiplantae</taxon>
        <taxon>Streptophyta</taxon>
        <taxon>Embryophyta</taxon>
        <taxon>Tracheophyta</taxon>
        <taxon>Spermatophyta</taxon>
        <taxon>Magnoliopsida</taxon>
        <taxon>eudicotyledons</taxon>
        <taxon>Gunneridae</taxon>
        <taxon>Pentapetalae</taxon>
        <taxon>rosids</taxon>
        <taxon>fabids</taxon>
        <taxon>Malpighiales</taxon>
        <taxon>Rhizophoraceae</taxon>
        <taxon>Rhizophora</taxon>
    </lineage>
</organism>